<dbReference type="InterPro" id="IPR008717">
    <property type="entry name" value="Noggin"/>
</dbReference>
<evidence type="ECO:0000256" key="4">
    <source>
        <dbReference type="ARBA" id="ARBA00022525"/>
    </source>
</evidence>
<dbReference type="GO" id="GO:0045596">
    <property type="term" value="P:negative regulation of cell differentiation"/>
    <property type="evidence" value="ECO:0007669"/>
    <property type="project" value="InterPro"/>
</dbReference>
<keyword evidence="7" id="KW-1185">Reference proteome</keyword>
<dbReference type="InterPro" id="IPR029034">
    <property type="entry name" value="Cystine-knot_cytokine"/>
</dbReference>
<evidence type="ECO:0000313" key="7">
    <source>
        <dbReference type="Proteomes" id="UP000593567"/>
    </source>
</evidence>
<evidence type="ECO:0000256" key="5">
    <source>
        <dbReference type="ARBA" id="ARBA00022729"/>
    </source>
</evidence>
<proteinExistence type="inferred from homology"/>
<dbReference type="GO" id="GO:0009953">
    <property type="term" value="P:dorsal/ventral pattern formation"/>
    <property type="evidence" value="ECO:0007669"/>
    <property type="project" value="TreeGrafter"/>
</dbReference>
<dbReference type="Gene3D" id="1.10.287.520">
    <property type="entry name" value="Helix hairpin bin"/>
    <property type="match status" value="1"/>
</dbReference>
<dbReference type="SUPFAM" id="SSF57501">
    <property type="entry name" value="Cystine-knot cytokines"/>
    <property type="match status" value="1"/>
</dbReference>
<accession>A0A7J7KFC3</accession>
<sequence length="284" mass="33564">MAGHCYCYRNIAMIIRRKLVTMWKYLVNIIVIVHCVVNSTDQQVRDLFLKKNARRHGRQSQREMQPKPDLTEFYERMPLRPSPVMIPLDIQESPDKSLDPVIKDGDEYKLLTLLGDDYDRQFMALRQPLDMILNPNGTLHYQFKKDQTPEGKMPPEIEILSGKEISLSKDGPTLKMKFKKRTKTKLQKFLWAYSYCPVRYKWKKLSVRFWPRWIKTGACDTQRSCSIPAGMMCKPTKMRNIKILRYYCPTVNVKASCQWIKFDYPILDECTCMCDTVNQQSYYL</sequence>
<dbReference type="Pfam" id="PF05806">
    <property type="entry name" value="Noggin"/>
    <property type="match status" value="1"/>
</dbReference>
<evidence type="ECO:0000256" key="2">
    <source>
        <dbReference type="ARBA" id="ARBA00007480"/>
    </source>
</evidence>
<keyword evidence="3" id="KW-0217">Developmental protein</keyword>
<dbReference type="AlphaFoldDB" id="A0A7J7KFC3"/>
<name>A0A7J7KFC3_BUGNE</name>
<dbReference type="GO" id="GO:0030514">
    <property type="term" value="P:negative regulation of BMP signaling pathway"/>
    <property type="evidence" value="ECO:0007669"/>
    <property type="project" value="InterPro"/>
</dbReference>
<dbReference type="GO" id="GO:0005615">
    <property type="term" value="C:extracellular space"/>
    <property type="evidence" value="ECO:0007669"/>
    <property type="project" value="TreeGrafter"/>
</dbReference>
<evidence type="ECO:0000256" key="1">
    <source>
        <dbReference type="ARBA" id="ARBA00004613"/>
    </source>
</evidence>
<reference evidence="6" key="1">
    <citation type="submission" date="2020-06" db="EMBL/GenBank/DDBJ databases">
        <title>Draft genome of Bugula neritina, a colonial animal packing powerful symbionts and potential medicines.</title>
        <authorList>
            <person name="Rayko M."/>
        </authorList>
    </citation>
    <scope>NUCLEOTIDE SEQUENCE [LARGE SCALE GENOMIC DNA]</scope>
    <source>
        <strain evidence="6">Kwan_BN1</strain>
    </source>
</reference>
<evidence type="ECO:0000313" key="6">
    <source>
        <dbReference type="EMBL" id="KAF6037349.1"/>
    </source>
</evidence>
<comment type="subcellular location">
    <subcellularLocation>
        <location evidence="1">Secreted</location>
    </subcellularLocation>
</comment>
<comment type="similarity">
    <text evidence="2">Belongs to the noggin family.</text>
</comment>
<dbReference type="OrthoDB" id="5950649at2759"/>
<gene>
    <name evidence="6" type="ORF">EB796_004346</name>
</gene>
<dbReference type="PANTHER" id="PTHR10494:SF6">
    <property type="entry name" value="NOGGIN"/>
    <property type="match status" value="1"/>
</dbReference>
<dbReference type="Gene3D" id="2.10.90.10">
    <property type="entry name" value="Cystine-knot cytokines"/>
    <property type="match status" value="1"/>
</dbReference>
<evidence type="ECO:0000256" key="3">
    <source>
        <dbReference type="ARBA" id="ARBA00022473"/>
    </source>
</evidence>
<dbReference type="Proteomes" id="UP000593567">
    <property type="component" value="Unassembled WGS sequence"/>
</dbReference>
<dbReference type="PANTHER" id="PTHR10494">
    <property type="entry name" value="BONE MORPHOGENETIC PROTEIN INHIBITOR, NOGGIN"/>
    <property type="match status" value="1"/>
</dbReference>
<organism evidence="6 7">
    <name type="scientific">Bugula neritina</name>
    <name type="common">Brown bryozoan</name>
    <name type="synonym">Sertularia neritina</name>
    <dbReference type="NCBI Taxonomy" id="10212"/>
    <lineage>
        <taxon>Eukaryota</taxon>
        <taxon>Metazoa</taxon>
        <taxon>Spiralia</taxon>
        <taxon>Lophotrochozoa</taxon>
        <taxon>Bryozoa</taxon>
        <taxon>Gymnolaemata</taxon>
        <taxon>Cheilostomatida</taxon>
        <taxon>Flustrina</taxon>
        <taxon>Buguloidea</taxon>
        <taxon>Bugulidae</taxon>
        <taxon>Bugula</taxon>
    </lineage>
</organism>
<protein>
    <submittedName>
        <fullName evidence="6">Uncharacterized protein</fullName>
    </submittedName>
</protein>
<dbReference type="EMBL" id="VXIV02000586">
    <property type="protein sequence ID" value="KAF6037349.1"/>
    <property type="molecule type" value="Genomic_DNA"/>
</dbReference>
<comment type="caution">
    <text evidence="6">The sequence shown here is derived from an EMBL/GenBank/DDBJ whole genome shotgun (WGS) entry which is preliminary data.</text>
</comment>
<keyword evidence="4" id="KW-0964">Secreted</keyword>
<keyword evidence="5" id="KW-0732">Signal</keyword>